<dbReference type="InterPro" id="IPR025491">
    <property type="entry name" value="DUF4382"/>
</dbReference>
<dbReference type="EMBL" id="CP121196">
    <property type="protein sequence ID" value="XBH17316.1"/>
    <property type="molecule type" value="Genomic_DNA"/>
</dbReference>
<name>A0AAU7DIZ3_9BACT</name>
<gene>
    <name evidence="3" type="ORF">P8935_22460</name>
</gene>
<dbReference type="Pfam" id="PF14321">
    <property type="entry name" value="DUF4382"/>
    <property type="match status" value="1"/>
</dbReference>
<reference evidence="3" key="1">
    <citation type="submission" date="2023-03" db="EMBL/GenBank/DDBJ databases">
        <title>Edaphobacter sp.</title>
        <authorList>
            <person name="Huber K.J."/>
            <person name="Papendorf J."/>
            <person name="Pilke C."/>
            <person name="Bunk B."/>
            <person name="Sproeer C."/>
            <person name="Pester M."/>
        </authorList>
    </citation>
    <scope>NUCLEOTIDE SEQUENCE</scope>
    <source>
        <strain evidence="3">DSM 110680</strain>
    </source>
</reference>
<sequence>MFISKSGRHNLPSLVALTVATLLAAGCGSSTTSINSNSQTVTGSAFVVGTDAPMASVVSFSVQVGIAATDENGNTVQLVSGSPTVDFARFNGLQTLIDMNDVPVGTYAKVAITLSNGTIGYLDTSTAEPTIKTMPANLTNATVSYTLANPMVVAQAGAPVGLHMDFNLRKSIVVSNGQITGDVIPTFAVNGVNNNDKGAYIDEFDAAVVSTDAGKQTLTVQGPHGRQFTVNVTGQTEWDGGAMFSDLTSSSIVQISGSLDRADATIDADEIAILSDSGFYAAGQVTYVNPSSGPATSFDLYVRGLLPTTTGLTLGQIATIDLSGSEKYSIYWMHGPFAQFLFNQSGLLPGQHIAVGGPASGATDPTKVTVKRVVLRHWGFNGTVVPGSVNTGNNTFQMTVNGFAGLLIPQTVTVYIPDNCEYRDGLTQLSDVSSATNVRVVGLLLKNPTNGNTVLVGHYVDDLN</sequence>
<keyword evidence="1" id="KW-0732">Signal</keyword>
<organism evidence="3">
    <name type="scientific">Telmatobacter sp. DSM 110680</name>
    <dbReference type="NCBI Taxonomy" id="3036704"/>
    <lineage>
        <taxon>Bacteria</taxon>
        <taxon>Pseudomonadati</taxon>
        <taxon>Acidobacteriota</taxon>
        <taxon>Terriglobia</taxon>
        <taxon>Terriglobales</taxon>
        <taxon>Acidobacteriaceae</taxon>
        <taxon>Telmatobacter</taxon>
    </lineage>
</organism>
<dbReference type="RefSeq" id="WP_348262547.1">
    <property type="nucleotide sequence ID" value="NZ_CP121196.1"/>
</dbReference>
<dbReference type="AlphaFoldDB" id="A0AAU7DIZ3"/>
<evidence type="ECO:0000256" key="1">
    <source>
        <dbReference type="SAM" id="SignalP"/>
    </source>
</evidence>
<feature type="chain" id="PRO_5043358101" evidence="1">
    <location>
        <begin position="25"/>
        <end position="464"/>
    </location>
</feature>
<accession>A0AAU7DIZ3</accession>
<feature type="signal peptide" evidence="1">
    <location>
        <begin position="1"/>
        <end position="24"/>
    </location>
</feature>
<dbReference type="PROSITE" id="PS51257">
    <property type="entry name" value="PROKAR_LIPOPROTEIN"/>
    <property type="match status" value="1"/>
</dbReference>
<protein>
    <submittedName>
        <fullName evidence="3">DUF4382 domain-containing protein</fullName>
    </submittedName>
</protein>
<proteinExistence type="predicted"/>
<evidence type="ECO:0000313" key="3">
    <source>
        <dbReference type="EMBL" id="XBH17316.1"/>
    </source>
</evidence>
<evidence type="ECO:0000259" key="2">
    <source>
        <dbReference type="Pfam" id="PF14321"/>
    </source>
</evidence>
<feature type="domain" description="DUF4382" evidence="2">
    <location>
        <begin position="50"/>
        <end position="178"/>
    </location>
</feature>